<dbReference type="GO" id="GO:0042834">
    <property type="term" value="F:peptidoglycan binding"/>
    <property type="evidence" value="ECO:0007669"/>
    <property type="project" value="InterPro"/>
</dbReference>
<dbReference type="AlphaFoldDB" id="A0A845ARY7"/>
<keyword evidence="2" id="KW-0472">Membrane</keyword>
<dbReference type="InterPro" id="IPR007730">
    <property type="entry name" value="SPOR-like_dom"/>
</dbReference>
<dbReference type="PROSITE" id="PS51724">
    <property type="entry name" value="SPOR"/>
    <property type="match status" value="1"/>
</dbReference>
<feature type="region of interest" description="Disordered" evidence="1">
    <location>
        <begin position="1"/>
        <end position="40"/>
    </location>
</feature>
<dbReference type="InterPro" id="IPR036680">
    <property type="entry name" value="SPOR-like_sf"/>
</dbReference>
<dbReference type="OrthoDB" id="7390714at2"/>
<keyword evidence="2" id="KW-0812">Transmembrane</keyword>
<evidence type="ECO:0000313" key="4">
    <source>
        <dbReference type="EMBL" id="MXP31601.1"/>
    </source>
</evidence>
<keyword evidence="5" id="KW-1185">Reference proteome</keyword>
<gene>
    <name evidence="4" type="ORF">GRI94_07175</name>
</gene>
<keyword evidence="2" id="KW-1133">Transmembrane helix</keyword>
<feature type="region of interest" description="Disordered" evidence="1">
    <location>
        <begin position="87"/>
        <end position="182"/>
    </location>
</feature>
<evidence type="ECO:0000259" key="3">
    <source>
        <dbReference type="PROSITE" id="PS51724"/>
    </source>
</evidence>
<feature type="compositionally biased region" description="Acidic residues" evidence="1">
    <location>
        <begin position="14"/>
        <end position="34"/>
    </location>
</feature>
<evidence type="ECO:0000256" key="2">
    <source>
        <dbReference type="SAM" id="Phobius"/>
    </source>
</evidence>
<sequence length="261" mass="26508">MIAFGGDDEKPTSDEADWEETEDTEELELDDGDEPLPWLESSDYEEDEGVDTGRIIGFVVLALLALALLVGGFWWLTNRGADPELVADGSTIEAPDGEFKERPGDPGGKEFAGTGDVAPAVGEGQTREGRLAEGNRAAGSGSESGSSSASASGSAAGPSVNAPTSRNSGSAASGTASGTASATGGVGVQVGAYSTKATAQAGWSKLTRQTDALSGFKYRIVEGKADIGTVFRLQAVAGDAAAANRLCNALKAEGVACQVKR</sequence>
<comment type="caution">
    <text evidence="4">The sequence shown here is derived from an EMBL/GenBank/DDBJ whole genome shotgun (WGS) entry which is preliminary data.</text>
</comment>
<dbReference type="Gene3D" id="3.30.70.1070">
    <property type="entry name" value="Sporulation related repeat"/>
    <property type="match status" value="1"/>
</dbReference>
<dbReference type="Proteomes" id="UP000446786">
    <property type="component" value="Unassembled WGS sequence"/>
</dbReference>
<feature type="compositionally biased region" description="Basic and acidic residues" evidence="1">
    <location>
        <begin position="97"/>
        <end position="108"/>
    </location>
</feature>
<dbReference type="EMBL" id="WTYE01000001">
    <property type="protein sequence ID" value="MXP31601.1"/>
    <property type="molecule type" value="Genomic_DNA"/>
</dbReference>
<feature type="compositionally biased region" description="Low complexity" evidence="1">
    <location>
        <begin position="137"/>
        <end position="157"/>
    </location>
</feature>
<dbReference type="Pfam" id="PF05036">
    <property type="entry name" value="SPOR"/>
    <property type="match status" value="1"/>
</dbReference>
<feature type="compositionally biased region" description="Low complexity" evidence="1">
    <location>
        <begin position="168"/>
        <end position="182"/>
    </location>
</feature>
<name>A0A845ARY7_9SPHN</name>
<dbReference type="RefSeq" id="WP_160779025.1">
    <property type="nucleotide sequence ID" value="NZ_BAAAZF010000001.1"/>
</dbReference>
<dbReference type="SUPFAM" id="SSF110997">
    <property type="entry name" value="Sporulation related repeat"/>
    <property type="match status" value="1"/>
</dbReference>
<protein>
    <submittedName>
        <fullName evidence="4">SPOR domain-containing protein</fullName>
    </submittedName>
</protein>
<feature type="transmembrane region" description="Helical" evidence="2">
    <location>
        <begin position="55"/>
        <end position="76"/>
    </location>
</feature>
<accession>A0A845ARY7</accession>
<reference evidence="4 5" key="1">
    <citation type="submission" date="2019-12" db="EMBL/GenBank/DDBJ databases">
        <title>Genomic-based taxomic classification of the family Erythrobacteraceae.</title>
        <authorList>
            <person name="Xu L."/>
        </authorList>
    </citation>
    <scope>NUCLEOTIDE SEQUENCE [LARGE SCALE GENOMIC DNA]</scope>
    <source>
        <strain evidence="4 5">JCM 16677</strain>
    </source>
</reference>
<evidence type="ECO:0000256" key="1">
    <source>
        <dbReference type="SAM" id="MobiDB-lite"/>
    </source>
</evidence>
<organism evidence="4 5">
    <name type="scientific">Parerythrobacter jejuensis</name>
    <dbReference type="NCBI Taxonomy" id="795812"/>
    <lineage>
        <taxon>Bacteria</taxon>
        <taxon>Pseudomonadati</taxon>
        <taxon>Pseudomonadota</taxon>
        <taxon>Alphaproteobacteria</taxon>
        <taxon>Sphingomonadales</taxon>
        <taxon>Erythrobacteraceae</taxon>
        <taxon>Parerythrobacter</taxon>
    </lineage>
</organism>
<feature type="domain" description="SPOR" evidence="3">
    <location>
        <begin position="180"/>
        <end position="261"/>
    </location>
</feature>
<evidence type="ECO:0000313" key="5">
    <source>
        <dbReference type="Proteomes" id="UP000446786"/>
    </source>
</evidence>
<proteinExistence type="predicted"/>